<gene>
    <name evidence="1" type="ORF">SAMN04489859_10618</name>
</gene>
<protein>
    <submittedName>
        <fullName evidence="1">Uncharacterized protein</fullName>
    </submittedName>
</protein>
<dbReference type="AlphaFoldDB" id="A0A1H8NI35"/>
<keyword evidence="2" id="KW-1185">Reference proteome</keyword>
<evidence type="ECO:0000313" key="1">
    <source>
        <dbReference type="EMBL" id="SEO29391.1"/>
    </source>
</evidence>
<dbReference type="InterPro" id="IPR027417">
    <property type="entry name" value="P-loop_NTPase"/>
</dbReference>
<dbReference type="OrthoDB" id="7540582at2"/>
<dbReference type="EMBL" id="FODE01000061">
    <property type="protein sequence ID" value="SEO29391.1"/>
    <property type="molecule type" value="Genomic_DNA"/>
</dbReference>
<accession>A0A1H8NI35</accession>
<reference evidence="1 2" key="1">
    <citation type="submission" date="2016-10" db="EMBL/GenBank/DDBJ databases">
        <authorList>
            <person name="de Groot N.N."/>
        </authorList>
    </citation>
    <scope>NUCLEOTIDE SEQUENCE [LARGE SCALE GENOMIC DNA]</scope>
    <source>
        <strain evidence="1 2">DSM 8512</strain>
    </source>
</reference>
<sequence>MKTCYLHLGMPKTGSSSIQSAFAGFETTDLAYAKLRGSNHGPAICFAFSRKPDQLPEIEWRGWNFFKLNHHFTDFKQQFEQSLKPQKSIIFSGEIIVDRLDAEEFGKLVAKLRAHFQRVVAIAYLRPLASLASSQFQQRLKTGQRRFVIPAPDYRKRFEKVLAEFASGDIIWRRFDRVDLHNGDIVADFAHVLGTEVPPRAEISKNESMSAEALGALYAFNRFTAPALPTAMRNRIRDQMQESLRHVGQTKFGLDAKLIEQHIERHRDDIMWMENVCGFDVRGKFSTVPNPIANQRQLLELAASLGDKVDSRI</sequence>
<proteinExistence type="predicted"/>
<name>A0A1H8NI35_9RHOB</name>
<dbReference type="SUPFAM" id="SSF52540">
    <property type="entry name" value="P-loop containing nucleoside triphosphate hydrolases"/>
    <property type="match status" value="1"/>
</dbReference>
<evidence type="ECO:0000313" key="2">
    <source>
        <dbReference type="Proteomes" id="UP000199054"/>
    </source>
</evidence>
<dbReference type="STRING" id="34002.SAMN04489859_10618"/>
<dbReference type="RefSeq" id="WP_090617494.1">
    <property type="nucleotide sequence ID" value="NZ_CP067127.1"/>
</dbReference>
<dbReference type="Proteomes" id="UP000199054">
    <property type="component" value="Unassembled WGS sequence"/>
</dbReference>
<organism evidence="1 2">
    <name type="scientific">Paracoccus alcaliphilus</name>
    <dbReference type="NCBI Taxonomy" id="34002"/>
    <lineage>
        <taxon>Bacteria</taxon>
        <taxon>Pseudomonadati</taxon>
        <taxon>Pseudomonadota</taxon>
        <taxon>Alphaproteobacteria</taxon>
        <taxon>Rhodobacterales</taxon>
        <taxon>Paracoccaceae</taxon>
        <taxon>Paracoccus</taxon>
    </lineage>
</organism>